<evidence type="ECO:0000313" key="3">
    <source>
        <dbReference type="Proteomes" id="UP001208570"/>
    </source>
</evidence>
<feature type="compositionally biased region" description="Basic and acidic residues" evidence="1">
    <location>
        <begin position="1739"/>
        <end position="1760"/>
    </location>
</feature>
<feature type="compositionally biased region" description="Low complexity" evidence="1">
    <location>
        <begin position="1317"/>
        <end position="1328"/>
    </location>
</feature>
<feature type="compositionally biased region" description="Low complexity" evidence="1">
    <location>
        <begin position="996"/>
        <end position="1012"/>
    </location>
</feature>
<feature type="compositionally biased region" description="Acidic residues" evidence="1">
    <location>
        <begin position="2852"/>
        <end position="2863"/>
    </location>
</feature>
<feature type="region of interest" description="Disordered" evidence="1">
    <location>
        <begin position="3067"/>
        <end position="3086"/>
    </location>
</feature>
<comment type="caution">
    <text evidence="2">The sequence shown here is derived from an EMBL/GenBank/DDBJ whole genome shotgun (WGS) entry which is preliminary data.</text>
</comment>
<dbReference type="Proteomes" id="UP001208570">
    <property type="component" value="Unassembled WGS sequence"/>
</dbReference>
<feature type="compositionally biased region" description="Basic and acidic residues" evidence="1">
    <location>
        <begin position="1152"/>
        <end position="1163"/>
    </location>
</feature>
<feature type="compositionally biased region" description="Polar residues" evidence="1">
    <location>
        <begin position="1185"/>
        <end position="1200"/>
    </location>
</feature>
<feature type="compositionally biased region" description="Basic and acidic residues" evidence="1">
    <location>
        <begin position="2796"/>
        <end position="2811"/>
    </location>
</feature>
<feature type="compositionally biased region" description="Basic and acidic residues" evidence="1">
    <location>
        <begin position="387"/>
        <end position="397"/>
    </location>
</feature>
<feature type="region of interest" description="Disordered" evidence="1">
    <location>
        <begin position="1991"/>
        <end position="2023"/>
    </location>
</feature>
<feature type="compositionally biased region" description="Basic and acidic residues" evidence="1">
    <location>
        <begin position="1099"/>
        <end position="1110"/>
    </location>
</feature>
<feature type="compositionally biased region" description="Acidic residues" evidence="1">
    <location>
        <begin position="1831"/>
        <end position="1842"/>
    </location>
</feature>
<feature type="compositionally biased region" description="Polar residues" evidence="1">
    <location>
        <begin position="470"/>
        <end position="483"/>
    </location>
</feature>
<feature type="region of interest" description="Disordered" evidence="1">
    <location>
        <begin position="3414"/>
        <end position="3510"/>
    </location>
</feature>
<feature type="compositionally biased region" description="Low complexity" evidence="1">
    <location>
        <begin position="214"/>
        <end position="224"/>
    </location>
</feature>
<feature type="compositionally biased region" description="Polar residues" evidence="1">
    <location>
        <begin position="1630"/>
        <end position="1640"/>
    </location>
</feature>
<feature type="compositionally biased region" description="Polar residues" evidence="1">
    <location>
        <begin position="2608"/>
        <end position="2619"/>
    </location>
</feature>
<feature type="compositionally biased region" description="Low complexity" evidence="1">
    <location>
        <begin position="3459"/>
        <end position="3479"/>
    </location>
</feature>
<feature type="compositionally biased region" description="Polar residues" evidence="1">
    <location>
        <begin position="3613"/>
        <end position="3626"/>
    </location>
</feature>
<feature type="region of interest" description="Disordered" evidence="1">
    <location>
        <begin position="387"/>
        <end position="456"/>
    </location>
</feature>
<feature type="region of interest" description="Disordered" evidence="1">
    <location>
        <begin position="254"/>
        <end position="286"/>
    </location>
</feature>
<feature type="compositionally biased region" description="Basic and acidic residues" evidence="1">
    <location>
        <begin position="1773"/>
        <end position="1786"/>
    </location>
</feature>
<feature type="compositionally biased region" description="Basic and acidic residues" evidence="1">
    <location>
        <begin position="2484"/>
        <end position="2504"/>
    </location>
</feature>
<organism evidence="2 3">
    <name type="scientific">Paralvinella palmiformis</name>
    <dbReference type="NCBI Taxonomy" id="53620"/>
    <lineage>
        <taxon>Eukaryota</taxon>
        <taxon>Metazoa</taxon>
        <taxon>Spiralia</taxon>
        <taxon>Lophotrochozoa</taxon>
        <taxon>Annelida</taxon>
        <taxon>Polychaeta</taxon>
        <taxon>Sedentaria</taxon>
        <taxon>Canalipalpata</taxon>
        <taxon>Terebellida</taxon>
        <taxon>Terebelliformia</taxon>
        <taxon>Alvinellidae</taxon>
        <taxon>Paralvinella</taxon>
    </lineage>
</organism>
<feature type="compositionally biased region" description="Low complexity" evidence="1">
    <location>
        <begin position="677"/>
        <end position="687"/>
    </location>
</feature>
<feature type="region of interest" description="Disordered" evidence="1">
    <location>
        <begin position="2733"/>
        <end position="2867"/>
    </location>
</feature>
<feature type="region of interest" description="Disordered" evidence="1">
    <location>
        <begin position="3603"/>
        <end position="3674"/>
    </location>
</feature>
<feature type="region of interest" description="Disordered" evidence="1">
    <location>
        <begin position="729"/>
        <end position="769"/>
    </location>
</feature>
<feature type="region of interest" description="Disordered" evidence="1">
    <location>
        <begin position="3241"/>
        <end position="3400"/>
    </location>
</feature>
<reference evidence="2" key="1">
    <citation type="journal article" date="2023" name="Mol. Biol. Evol.">
        <title>Third-Generation Sequencing Reveals the Adaptive Role of the Epigenome in Three Deep-Sea Polychaetes.</title>
        <authorList>
            <person name="Perez M."/>
            <person name="Aroh O."/>
            <person name="Sun Y."/>
            <person name="Lan Y."/>
            <person name="Juniper S.K."/>
            <person name="Young C.R."/>
            <person name="Angers B."/>
            <person name="Qian P.Y."/>
        </authorList>
    </citation>
    <scope>NUCLEOTIDE SEQUENCE</scope>
    <source>
        <strain evidence="2">P08H-3</strain>
    </source>
</reference>
<feature type="compositionally biased region" description="Low complexity" evidence="1">
    <location>
        <begin position="3067"/>
        <end position="3084"/>
    </location>
</feature>
<feature type="compositionally biased region" description="Basic and acidic residues" evidence="1">
    <location>
        <begin position="1795"/>
        <end position="1820"/>
    </location>
</feature>
<feature type="compositionally biased region" description="Polar residues" evidence="1">
    <location>
        <begin position="744"/>
        <end position="755"/>
    </location>
</feature>
<evidence type="ECO:0000313" key="2">
    <source>
        <dbReference type="EMBL" id="KAK2167761.1"/>
    </source>
</evidence>
<feature type="region of interest" description="Disordered" evidence="1">
    <location>
        <begin position="2913"/>
        <end position="2950"/>
    </location>
</feature>
<feature type="compositionally biased region" description="Gly residues" evidence="1">
    <location>
        <begin position="2745"/>
        <end position="2763"/>
    </location>
</feature>
<feature type="compositionally biased region" description="Basic residues" evidence="1">
    <location>
        <begin position="659"/>
        <end position="671"/>
    </location>
</feature>
<feature type="compositionally biased region" description="Basic and acidic residues" evidence="1">
    <location>
        <begin position="3027"/>
        <end position="3043"/>
    </location>
</feature>
<feature type="compositionally biased region" description="Basic and acidic residues" evidence="1">
    <location>
        <begin position="416"/>
        <end position="426"/>
    </location>
</feature>
<feature type="compositionally biased region" description="Low complexity" evidence="1">
    <location>
        <begin position="3307"/>
        <end position="3318"/>
    </location>
</feature>
<feature type="compositionally biased region" description="Basic and acidic residues" evidence="1">
    <location>
        <begin position="78"/>
        <end position="139"/>
    </location>
</feature>
<proteinExistence type="predicted"/>
<feature type="compositionally biased region" description="Basic and acidic residues" evidence="1">
    <location>
        <begin position="2536"/>
        <end position="2546"/>
    </location>
</feature>
<protein>
    <submittedName>
        <fullName evidence="2">Uncharacterized protein</fullName>
    </submittedName>
</protein>
<feature type="region of interest" description="Disordered" evidence="1">
    <location>
        <begin position="470"/>
        <end position="528"/>
    </location>
</feature>
<feature type="region of interest" description="Disordered" evidence="1">
    <location>
        <begin position="1072"/>
        <end position="1449"/>
    </location>
</feature>
<dbReference type="EMBL" id="JAODUP010000024">
    <property type="protein sequence ID" value="KAK2167761.1"/>
    <property type="molecule type" value="Genomic_DNA"/>
</dbReference>
<feature type="compositionally biased region" description="Basic and acidic residues" evidence="1">
    <location>
        <begin position="734"/>
        <end position="743"/>
    </location>
</feature>
<feature type="region of interest" description="Disordered" evidence="1">
    <location>
        <begin position="2966"/>
        <end position="3043"/>
    </location>
</feature>
<feature type="region of interest" description="Disordered" evidence="1">
    <location>
        <begin position="1512"/>
        <end position="1670"/>
    </location>
</feature>
<feature type="region of interest" description="Disordered" evidence="1">
    <location>
        <begin position="2484"/>
        <end position="2717"/>
    </location>
</feature>
<name>A0AAD9KAF7_9ANNE</name>
<keyword evidence="3" id="KW-1185">Reference proteome</keyword>
<sequence length="3674" mass="393537">MEKSRLPLFRRRKSKSPKSASSGQPNALDRPAPDSVSGCHRVAQQGTRVVTSQEKDRSGGQLEDDGAERTTSTAERSSAFRREIRNDNLLDRSADIEETKVGKPSDTDDAEEATRDGIDPQRTRETGRLNADEKRGDKRWRSLRDFISPKDVISTAISGRSALISEQESHYSQPLSKDLLERVKILNADNHKARPDEDVPGPDLPPVKQRSRSESTVTSDSSTSPHHDYVELDYGVVYEECISSPDYTELNLQSSFSSSDKSDGSIPGTGLTVGHQSSGLPDEGHYSRLSQRNEVVSDACHYKQRGEISACSCPCCVDVNEALSEGDVEVIDAGDGLANSQEMAEKRRLPDAWLDANDRRPAAPPVTDQLSRQLAAGTNQLARLGDDDVYRNGEHPLHAKQPAGGAPRAITIGPTPDHHCDGDRKYSQVGDGVGSSPLESELLGAPQPLGGSASHHGAIIANGVNQERTVGGHAQNSSETAPSAKSRRPGGRNDLRVSIPDVEASPGYGTPYSPPHSAPPHKMSMDSIPELTETSGSYDELPNLLLPGLLSPTHQGSLSRLSTRRPSCGVRMAEIRAGMRHGVESLRGSGSLCSDYLSRESLSRDSSLWSVKDVVKKSSSKESLKNLVVSQGNEPSRIAVGKESPEMSSDSSRDNSLRISRRERHKLRKCTPPRGPSLPLTPTSNSSQDSTPSESPRRLMPAHQGTPHISRSVSDDHCVVQSLLQQLHSAKSGARREQFRHSWETSNPSCSQVYSRNPPHKGSMSSPANDIKKAAGLMSEKPYAALSGTGRTCVRDVGATSREVSPTWSYEYVDPEEDVLCPRQDPGLASRLQESTLKASEHITTTSDDWAMMKHYSKPAGGTHLSGISQSTTTTTSVTYTKSQGLQHTDAMHIRNSDPTNWAVSTSAAEHPDVNRHSYPEVNMCSQPDIHALYGSGSNARGESLDSVYEHVYEEPASVISPNGITDMDMFSGSDSLRRSHSAISGHYATLPCRTKPLPKSSSSPSQFKTSKMTLPQENHDASSVKLGQPFDSFRRRQLPDMPTGHGSMRQRHLPDPSFGVDFIRQDISGVRPTIDNTGTLGLRKANVSSSASPPAPDETPKLKYAEVKPVKANKSPKTSIFQSKIGMMFQRKNREGKGRPSETGSQNKKTQAKEASKPRSDVKLPANTTKGTSPKHKPLPVSPRNIQNGTQSSPQSSEVVDSGSLARKKDQHGSKAGDQGSGVSKAKSEKPASGQVVKQSSASSRSESPQIQKGKKGIPGFSRLRHPSGSAVPGDGKTSKPRPSPLPMSNIDQNYVRREESLSPRNKSPSNPIIPKSGSSKLGSGSKVPTKSKGQSTPVSSPPPSTPTRIKSPDVFSDRTKSDASKAALVLYKQQSSQDKGQRARPETDQQGLGHPGLVATKHQRQESQENPSHGRRDSQDGASHLRRDSQERCAAIPKVPPSRITTKLDKAQYGKFLPSSLYSGSVSMHISSSGGEAMSSPRTEELIQPPYCAADHTKVKYGKTRVMKTLAQESKTAGKGGGDLAKSRLTRREPPVESGESSPPKTQPAKVKVTAGTQTEPSLLPRGRRLQRNPKQDRSVAVPGQASLIADKNTEKAQSTPSPRDAVADKVADNKPASKTAVVEHNHTPGTDTCQSPFHNAREAGIRPEGSAPTWTTETPPPRLVRPYASLSRTRPLFGKFGFGAARQCNASGPDAAIPEENGSVVQSSIPTGSQLVTQSVTQSSGRDEDAVTGTSVRERDRHSECLSDDSPDHRQPSTDEITDSVTDIGSRCHDSWGDNEGNKYQRLSGVRPQEKGATKTERARVENEPSNGDEHQPDNCTSTRIDNDNDSVNDTDDIGEGQPGGNNVNRRNKLDATVLVGDRPTTPHADSLSPGCLSLSRDDGDGHVTSVEMAVASESDFTMTEPTATDEWTLDQELKGTCCSDPIEDAHTASGEVVKMESVIPRANGTSDPQPASGEDVGEVIAGDEESGRPDDKLWDGGDKTGAEMRGIDCHERGTGPVKGRPPEGNIASEGEAPGSGYDNCVADAKGIGGVQTMEPPPAGVNRASDVCASDVAVRGQLLLTVDKQRCVNDAQVDGTAVYTKADTSPGRTSHRRETSLEVLGDLGGINEVNTVNLKAGDPIKSDALWCDDVNANECPLDSDRPSPGVSPPCSPTDRIGSSPEISPKETIELVDSFLDSRKSDTNPSNSPPKSRALGPGDITCHFALQDSLTLPPEYHGNTFPDSWPSMPDMRPLTKSKLPILDPVQYGSLDRRKILPPGKRYLDILPSVGIEEGTTLDSDSSEAGNGQEIWETFHSGLTQGGSTGNADPGTFGNLRLSESGYDSWKSHDSGSTIQMGKDSRLIGFGSSMIQEEPKHIGDSWLEKCQIRDEDEMSRDRDSDGTTTVSTISLASDSNSTRTKSCPFGSRTSVTSQDTLHADDIYCPPRIQKVTAISTDKRAALKSLAKADPMERDSKGFAGDWGFVVAAIKGREECDVSRDCSSRTDNCRPDGHTIEAKRSRGAGVGGQLEGERKLPEPASSPAGTSWPSELNRRDVGRISDRSAAASGAIPDDSYGREMALCGDAQTAPLLDDGGSTSAGERRRVGVAESAQTPESKADSEETITPGSENTGAEFTSIEVEFGETSTGDGMVVPGDDEDGVVREGWPPPPPRDEDLAIEQPATVSGGRTTWAADTDQSSNNRWTDRSVPGTTVGPFVPANKRDGPASEMISHQEAVLAAGSWKVTGQRDSIDEWHSGDGVRIGGARDAGGGRLDGGTGEPEAGGDAGDDGDLACGQEAVDKPSDNNTSRAALEHRKQSISGEDKPVGVRYCHPETATVNDRSPCGDIVQRSSRSNGGRGDAARDGGGDDDDDDDDDVGEVSAITSQVPLSVGDRWIAMKTGTRLAAESADFPACGEPGGRHNGRAAVTREATSGNVDPAGDEGQRDRSAEVRPVGRRVADNRRRENIKPLPAPVIEAINILTSTVDGRQDDGRSRPNGSASVMNERPPNAAPGYESNILPAPSLNKCNKNDIGIDQTVNTSDDTRGGRRRAQSKDYTHLTHLQRPAMALTYAIEYEDSLETSDSQSLTSSPSPSVSQSSANCSFDSLEGPIGCSEWDALNASRSLAGQRSYDYNQDIPPAVQIGALFGPRLESPSRTNSAPMLLDNEKSDDFVLGGSANSTFVVNDSCLKRFKASSHLNMRSGDMLGANNAVLPSEKSASETLLESQKLSEKHTPESEDTLPDCQAEFRIRGHVDDEKQVPSNQSQPNQVPAVQRRPGSYKELDRNITDPGLGKTISHAGKIQKTSTSLARMLPKPTSPVRSKPLSSSKGSSLTNKQETPKSRITPPTFHSKNLKSIADNQKSRSCRTDPELRSPSPKPDVPSLSAGRDVLVRKKTSGQGARPVTRRQHSSPAGLVKFDSCGIAAGKAAKQSRRSLPRTLAEAETSQNLGAERTKGNHSRANLLRSGGSKLEMSRSLTSPSSSASLSSKFGSPSHNKDYKTRLQKPKIQASDSRKHRSSGDPEIRTIARIEDEQRLSSAVREDSGFKGAIAKKLKQNPSSHHTNAVKVHRDGHTHVGTGSLVCNKTAVGTDSTPGSASCTRPGGVISVDNVDRVLHREDNGDRPIGINQDSSIPPISTNDTGDQRMSRSQGSCPLGSTGIARSSPSREVRRTKSGSKLPSYRPKVSKRC</sequence>
<feature type="compositionally biased region" description="Basic and acidic residues" evidence="1">
    <location>
        <begin position="2734"/>
        <end position="2743"/>
    </location>
</feature>
<feature type="compositionally biased region" description="Basic and acidic residues" evidence="1">
    <location>
        <begin position="2377"/>
        <end position="2386"/>
    </location>
</feature>
<evidence type="ECO:0000256" key="1">
    <source>
        <dbReference type="SAM" id="MobiDB-lite"/>
    </source>
</evidence>
<feature type="region of interest" description="Disordered" evidence="1">
    <location>
        <begin position="991"/>
        <end position="1026"/>
    </location>
</feature>
<feature type="compositionally biased region" description="Basic and acidic residues" evidence="1">
    <location>
        <begin position="1991"/>
        <end position="2001"/>
    </location>
</feature>
<feature type="region of interest" description="Disordered" evidence="1">
    <location>
        <begin position="2377"/>
        <end position="2416"/>
    </location>
</feature>
<feature type="region of interest" description="Disordered" evidence="1">
    <location>
        <begin position="2142"/>
        <end position="2172"/>
    </location>
</feature>
<feature type="compositionally biased region" description="Low complexity" evidence="1">
    <location>
        <begin position="1714"/>
        <end position="1727"/>
    </location>
</feature>
<feature type="region of interest" description="Disordered" evidence="1">
    <location>
        <begin position="3202"/>
        <end position="3227"/>
    </location>
</feature>
<gene>
    <name evidence="2" type="ORF">LSH36_24g03001</name>
</gene>
<feature type="compositionally biased region" description="Polar residues" evidence="1">
    <location>
        <begin position="3245"/>
        <end position="3256"/>
    </location>
</feature>
<feature type="region of interest" description="Disordered" evidence="1">
    <location>
        <begin position="190"/>
        <end position="228"/>
    </location>
</feature>
<feature type="region of interest" description="Disordered" evidence="1">
    <location>
        <begin position="620"/>
        <end position="714"/>
    </location>
</feature>
<feature type="compositionally biased region" description="Polar residues" evidence="1">
    <location>
        <begin position="2387"/>
        <end position="2416"/>
    </location>
</feature>
<feature type="compositionally biased region" description="Basic and acidic residues" evidence="1">
    <location>
        <begin position="1405"/>
        <end position="1433"/>
    </location>
</feature>
<accession>A0AAD9KAF7</accession>
<feature type="region of interest" description="Disordered" evidence="1">
    <location>
        <begin position="1687"/>
        <end position="1878"/>
    </location>
</feature>
<feature type="region of interest" description="Disordered" evidence="1">
    <location>
        <begin position="1"/>
        <end position="139"/>
    </location>
</feature>
<feature type="region of interest" description="Disordered" evidence="1">
    <location>
        <begin position="2184"/>
        <end position="2205"/>
    </location>
</feature>